<reference evidence="3 5" key="2">
    <citation type="submission" date="2020-10" db="EMBL/GenBank/DDBJ databases">
        <title>Genome sequencing of Bifidobacterium eulemuris_DSMZ_100216.</title>
        <authorList>
            <person name="Kim J."/>
        </authorList>
    </citation>
    <scope>NUCLEOTIDE SEQUENCE [LARGE SCALE GENOMIC DNA]</scope>
    <source>
        <strain evidence="3 5">DSM 100216</strain>
    </source>
</reference>
<sequence length="1779" mass="193031">MAGNLLSAGQVGVDIVPDTTLFWARLNGELHRRNPEVEVGFVPDTTRVSAEMKRIDSKDVDVDVEFKGDSRKIDRIIKDLDDAKVSPELDAKNMLRQLDKVSKELDETRSKLSWQKYWDKNEQGVEDYNKLLDKSNKLAKEQSRLLETEAKRRVKLLDDYQRAILRLKPLGADNLLDQQAATDIRKRLDKLVADFNDGKVSAAKVRMELDDSSYQHVANHLERTMRDIREVNSTAARVRFYEEGADRLERRLRRLNATHVDIPASIQLDQEDLIKRLRETAEIVRRDPDYVFETNLDLDMRRAEERIKDFQKKNDELKMDLDIETLTARAHLAYFTRPRTIDVFARFRGTDLGKILNGITSGATGLKGVQNQFDKLVNTFDKLDDVVPKLSLVGAAMTTLGAGALNLGRTVGGVGTSLVSLSKAALAAPAVLGGLASAGYGVYAAVKTAGDEFDITKTKLNGLQSEVGTAFWDESRDAIYRMADTIDGKLRTGLVNVAKAEGEAAAGLADLVSQETSLSRLEGIFQNTEKAVGELSPGISDAARAMLDLGDTTSQYLPRAAAYMSDLAEQFANWVERARETGAITQAMEGVIEQAGYLKSSIKDLGGILSGTFGTLAAEENGLEGFADAIHKANDAVQSAKFQETLKAWSKGAQDAQDNMRGSFGAIGDAAYELRDATRQVFGDSGDIIGNAAKNISRVLGNSEQGVRNFSSGVREGFTQVFDAVGDSSDMFDQLLTMVGKLSSTFGGTFANTLRASAPLIESLATAAGAVADAFAALPEPIQAAIGLYATFGKAGINAFDALKTGMMESTLQSIQYRRALAELGVDTTDTILSMRYAVDGFVAAHPSLQNVTNGVKDATGVMGKMGAAAKGAGSALLSAFGGGAGLAITAGVGMAITAYADYNRKASATKQASEELASAMREIPDSAQAAADGIGAVGKAIQANFENTDFGETGFAWLNDLRTGFDDAESAAKELGYSTQDLANIVMEGGTAYENLQAHLADVAQAGTYYGNTILDVIFPSMTKQAKAAEKLSNALAENEKQYRENWEQVAVANGYTAEYADELIDAGESAEALSVILGTTAQRQEMLSKAQQIATEWSQRQADAQKNLLNAMSDYGETYSNMGDAISHVQELVANGEHVWDETANAISGVTGSFDVMSEAGRYAQEAIANLGESGHDLLESMVASGASVDDVNAKQQELAKQLYDTATAFKVPEEAAEQLQKVYGLTPEEVTTLFKAEAEESKQTLTQYLSYLRAIFPEEGNTAVFQTVLEGINSGAIESTEQVYDELQKLTGKDYVTVLDADGDQVRIKKSDADKLGLEFENEKYTTTLDAEDLASGKIEQVIALKDKGLSDRAVTLLLNADGDALWKTENVEKNLQKLGMSQKTYEWLLNGSGTAEERMQKVREELSELNLTDKQIQWILDAVDNASEKMDTIEKNKVPLANGVSFIIEADNQPAFDSMDEVRAYDGKTIAEPWTRVQGEWDGANTAIQASAAYDGVTVSEPWARVQGEWSSADRAIQDTVWYDKRTISQPWGRVLGENNGARQAFRDTAAYDGRTISEPWGRVKGENNSARKAFQDTAWYDKRTISQPWGRVLGDDSNVWNVFRNIANTNGSILATRYVDIVTRSSGTVQAATGGRIYGAGTSTSDSIPAMLSNGEAVLRAASLKKLDAKYGRGWFDYVNRYGDVPDGSRPSATALSYRRNSFAYADGGRVKAVEGMVNVTVNPVVKVEVPGMERASTSNYSVTVNGVGVGSDAQAMELVDRLVAYVGRQRRMR</sequence>
<accession>A0A261GA20</accession>
<organism evidence="2 4">
    <name type="scientific">Bifidobacterium eulemuris</name>
    <dbReference type="NCBI Taxonomy" id="1765219"/>
    <lineage>
        <taxon>Bacteria</taxon>
        <taxon>Bacillati</taxon>
        <taxon>Actinomycetota</taxon>
        <taxon>Actinomycetes</taxon>
        <taxon>Bifidobacteriales</taxon>
        <taxon>Bifidobacteriaceae</taxon>
        <taxon>Bifidobacterium</taxon>
    </lineage>
</organism>
<protein>
    <submittedName>
        <fullName evidence="2">Tail measure</fullName>
    </submittedName>
</protein>
<evidence type="ECO:0000313" key="4">
    <source>
        <dbReference type="Proteomes" id="UP000216057"/>
    </source>
</evidence>
<dbReference type="EMBL" id="MWWZ01000006">
    <property type="protein sequence ID" value="OZG68281.1"/>
    <property type="molecule type" value="Genomic_DNA"/>
</dbReference>
<feature type="coiled-coil region" evidence="1">
    <location>
        <begin position="293"/>
        <end position="320"/>
    </location>
</feature>
<evidence type="ECO:0000313" key="2">
    <source>
        <dbReference type="EMBL" id="OZG68281.1"/>
    </source>
</evidence>
<keyword evidence="5" id="KW-1185">Reference proteome</keyword>
<evidence type="ECO:0000313" key="5">
    <source>
        <dbReference type="Proteomes" id="UP000593943"/>
    </source>
</evidence>
<evidence type="ECO:0000256" key="1">
    <source>
        <dbReference type="SAM" id="Coils"/>
    </source>
</evidence>
<name>A0A261GA20_9BIFI</name>
<proteinExistence type="predicted"/>
<dbReference type="Proteomes" id="UP000593943">
    <property type="component" value="Chromosome"/>
</dbReference>
<dbReference type="KEGG" id="beu:BE0216_03705"/>
<gene>
    <name evidence="3" type="ORF">BE0216_03705</name>
    <name evidence="2" type="ORF">BEUL_1294</name>
</gene>
<reference evidence="2 4" key="1">
    <citation type="journal article" date="2017" name="BMC Genomics">
        <title>Comparative genomic and phylogenomic analyses of the Bifidobacteriaceae family.</title>
        <authorList>
            <person name="Lugli G.A."/>
            <person name="Milani C."/>
            <person name="Turroni F."/>
            <person name="Duranti S."/>
            <person name="Mancabelli L."/>
            <person name="Mangifesta M."/>
            <person name="Ferrario C."/>
            <person name="Modesto M."/>
            <person name="Mattarelli P."/>
            <person name="Jiri K."/>
            <person name="van Sinderen D."/>
            <person name="Ventura M."/>
        </authorList>
    </citation>
    <scope>NUCLEOTIDE SEQUENCE [LARGE SCALE GENOMIC DNA]</scope>
    <source>
        <strain evidence="2 4">DSM 100216</strain>
    </source>
</reference>
<dbReference type="EMBL" id="CP062938">
    <property type="protein sequence ID" value="QOL31665.1"/>
    <property type="molecule type" value="Genomic_DNA"/>
</dbReference>
<dbReference type="RefSeq" id="WP_094636866.1">
    <property type="nucleotide sequence ID" value="NZ_CP062938.1"/>
</dbReference>
<keyword evidence="1" id="KW-0175">Coiled coil</keyword>
<evidence type="ECO:0000313" key="3">
    <source>
        <dbReference type="EMBL" id="QOL31665.1"/>
    </source>
</evidence>
<dbReference type="Proteomes" id="UP000216057">
    <property type="component" value="Unassembled WGS sequence"/>
</dbReference>
<dbReference type="OrthoDB" id="2183194at2"/>